<dbReference type="Pfam" id="PF11536">
    <property type="entry name" value="DUF3226"/>
    <property type="match status" value="1"/>
</dbReference>
<dbReference type="HOGENOM" id="CLU_1243068_0_0_2"/>
<dbReference type="FunCoup" id="Q5JEB1">
    <property type="interactions" value="4"/>
</dbReference>
<dbReference type="STRING" id="69014.TK0020"/>
<gene>
    <name evidence="1" type="ordered locus">TK0020</name>
</gene>
<proteinExistence type="predicted"/>
<dbReference type="PATRIC" id="fig|69014.16.peg.20"/>
<dbReference type="KEGG" id="tko:TK0020"/>
<dbReference type="InterPro" id="IPR024508">
    <property type="entry name" value="DUF3226"/>
</dbReference>
<dbReference type="InParanoid" id="Q5JEB1"/>
<dbReference type="Gene3D" id="1.10.3490.10">
    <property type="entry name" value="PH0156-like"/>
    <property type="match status" value="1"/>
</dbReference>
<dbReference type="eggNOG" id="arCOG05094">
    <property type="taxonomic scope" value="Archaea"/>
</dbReference>
<dbReference type="OrthoDB" id="86295at2157"/>
<protein>
    <recommendedName>
        <fullName evidence="3">DUF4276 family protein</fullName>
    </recommendedName>
</protein>
<dbReference type="RefSeq" id="WP_011248975.1">
    <property type="nucleotide sequence ID" value="NC_006624.1"/>
</dbReference>
<evidence type="ECO:0000313" key="1">
    <source>
        <dbReference type="EMBL" id="BAD84209.1"/>
    </source>
</evidence>
<dbReference type="Gene3D" id="3.40.50.10620">
    <property type="entry name" value="PH0156-like domains"/>
    <property type="match status" value="1"/>
</dbReference>
<organism evidence="1 2">
    <name type="scientific">Thermococcus kodakarensis (strain ATCC BAA-918 / JCM 12380 / KOD1)</name>
    <name type="common">Pyrococcus kodakaraensis (strain KOD1)</name>
    <dbReference type="NCBI Taxonomy" id="69014"/>
    <lineage>
        <taxon>Archaea</taxon>
        <taxon>Methanobacteriati</taxon>
        <taxon>Methanobacteriota</taxon>
        <taxon>Thermococci</taxon>
        <taxon>Thermococcales</taxon>
        <taxon>Thermococcaceae</taxon>
        <taxon>Thermococcus</taxon>
    </lineage>
</organism>
<dbReference type="AlphaFoldDB" id="Q5JEB1"/>
<keyword evidence="2" id="KW-1185">Reference proteome</keyword>
<dbReference type="SUPFAM" id="SSF160945">
    <property type="entry name" value="PH0156-like"/>
    <property type="match status" value="1"/>
</dbReference>
<dbReference type="Proteomes" id="UP000000536">
    <property type="component" value="Chromosome"/>
</dbReference>
<dbReference type="EnsemblBacteria" id="BAD84209">
    <property type="protein sequence ID" value="BAD84209"/>
    <property type="gene ID" value="TK0020"/>
</dbReference>
<name>Q5JEB1_THEKO</name>
<accession>Q5JEB1</accession>
<evidence type="ECO:0008006" key="3">
    <source>
        <dbReference type="Google" id="ProtNLM"/>
    </source>
</evidence>
<sequence>METRLLLLEGRTDVSFFLPLIKELYGFKEAKCEDLPVLEEGPKKKGLSRAICLSKDDTRLVVWHANGKDNLKNALKLIFKAIERLEDTPAIIGIARDVDTEESILNWAKSTLQSGGFEPDVKDGYLMINGIKVIPFGIGEVDFDARDIDLKKELELLMALLAKKESSLSKLEGSISQLRKDLGRKLTPKDIMHLLAIARNYGGDSMSGLYRNFIEKLIRENRELVEEFLNESGLKEFLNAIAR</sequence>
<evidence type="ECO:0000313" key="2">
    <source>
        <dbReference type="Proteomes" id="UP000000536"/>
    </source>
</evidence>
<dbReference type="GeneID" id="78446520"/>
<dbReference type="PhylomeDB" id="Q5JEB1"/>
<dbReference type="EMBL" id="AP006878">
    <property type="protein sequence ID" value="BAD84209.1"/>
    <property type="molecule type" value="Genomic_DNA"/>
</dbReference>
<reference evidence="1 2" key="1">
    <citation type="journal article" date="2005" name="Genome Res.">
        <title>Complete genome sequence of the hyperthermophilic archaeon Thermococcus kodakaraensis KOD1 and comparison with Pyrococcus genomes.</title>
        <authorList>
            <person name="Fukui T."/>
            <person name="Atomi H."/>
            <person name="Kanai T."/>
            <person name="Matsumi R."/>
            <person name="Fujiwara S."/>
            <person name="Imanaka T."/>
        </authorList>
    </citation>
    <scope>NUCLEOTIDE SEQUENCE [LARGE SCALE GENOMIC DNA]</scope>
    <source>
        <strain evidence="2">ATCC BAA-918 / JCM 12380 / KOD1</strain>
    </source>
</reference>